<proteinExistence type="predicted"/>
<sequence>MRSVVFSTSASFYIG</sequence>
<dbReference type="EMBL" id="GBXM01056440">
    <property type="protein sequence ID" value="JAH52137.1"/>
    <property type="molecule type" value="Transcribed_RNA"/>
</dbReference>
<protein>
    <submittedName>
        <fullName evidence="1">Uncharacterized protein</fullName>
    </submittedName>
</protein>
<reference evidence="1" key="1">
    <citation type="submission" date="2014-11" db="EMBL/GenBank/DDBJ databases">
        <authorList>
            <person name="Amaro Gonzalez C."/>
        </authorList>
    </citation>
    <scope>NUCLEOTIDE SEQUENCE</scope>
</reference>
<dbReference type="EMBL" id="GBXM01037468">
    <property type="protein sequence ID" value="JAH71109.1"/>
    <property type="molecule type" value="Transcribed_RNA"/>
</dbReference>
<accession>A0A0E9TF92</accession>
<evidence type="ECO:0000313" key="1">
    <source>
        <dbReference type="EMBL" id="JAH52137.1"/>
    </source>
</evidence>
<organism evidence="1">
    <name type="scientific">Anguilla anguilla</name>
    <name type="common">European freshwater eel</name>
    <name type="synonym">Muraena anguilla</name>
    <dbReference type="NCBI Taxonomy" id="7936"/>
    <lineage>
        <taxon>Eukaryota</taxon>
        <taxon>Metazoa</taxon>
        <taxon>Chordata</taxon>
        <taxon>Craniata</taxon>
        <taxon>Vertebrata</taxon>
        <taxon>Euteleostomi</taxon>
        <taxon>Actinopterygii</taxon>
        <taxon>Neopterygii</taxon>
        <taxon>Teleostei</taxon>
        <taxon>Anguilliformes</taxon>
        <taxon>Anguillidae</taxon>
        <taxon>Anguilla</taxon>
    </lineage>
</organism>
<reference evidence="1" key="2">
    <citation type="journal article" date="2015" name="Fish Shellfish Immunol.">
        <title>Early steps in the European eel (Anguilla anguilla)-Vibrio vulnificus interaction in the gills: Role of the RtxA13 toxin.</title>
        <authorList>
            <person name="Callol A."/>
            <person name="Pajuelo D."/>
            <person name="Ebbesson L."/>
            <person name="Teles M."/>
            <person name="MacKenzie S."/>
            <person name="Amaro C."/>
        </authorList>
    </citation>
    <scope>NUCLEOTIDE SEQUENCE</scope>
</reference>
<name>A0A0E9TF92_ANGAN</name>